<dbReference type="Gene3D" id="3.30.500.10">
    <property type="entry name" value="MHC class I-like antigen recognition-like"/>
    <property type="match status" value="1"/>
</dbReference>
<dbReference type="EMBL" id="QNUK01000553">
    <property type="protein sequence ID" value="KAF5891797.1"/>
    <property type="molecule type" value="Genomic_DNA"/>
</dbReference>
<reference evidence="3" key="1">
    <citation type="submission" date="2020-07" db="EMBL/GenBank/DDBJ databases">
        <title>Clarias magur genome sequencing, assembly and annotation.</title>
        <authorList>
            <person name="Kushwaha B."/>
            <person name="Kumar R."/>
            <person name="Das P."/>
            <person name="Joshi C.G."/>
            <person name="Kumar D."/>
            <person name="Nagpure N.S."/>
            <person name="Pandey M."/>
            <person name="Agarwal S."/>
            <person name="Srivastava S."/>
            <person name="Singh M."/>
            <person name="Sahoo L."/>
            <person name="Jayasankar P."/>
            <person name="Meher P.K."/>
            <person name="Koringa P.G."/>
            <person name="Iquebal M.A."/>
            <person name="Das S.P."/>
            <person name="Bit A."/>
            <person name="Patnaik S."/>
            <person name="Patel N."/>
            <person name="Shah T.M."/>
            <person name="Hinsu A."/>
            <person name="Jena J.K."/>
        </authorList>
    </citation>
    <scope>NUCLEOTIDE SEQUENCE</scope>
    <source>
        <strain evidence="3">CIFAMagur01</strain>
        <tissue evidence="3">Testis</tissue>
    </source>
</reference>
<keyword evidence="1" id="KW-0325">Glycoprotein</keyword>
<dbReference type="InterPro" id="IPR037055">
    <property type="entry name" value="MHC_I-like_Ag-recog_sf"/>
</dbReference>
<feature type="non-terminal residue" evidence="3">
    <location>
        <position position="1"/>
    </location>
</feature>
<dbReference type="OrthoDB" id="8936120at2759"/>
<keyword evidence="4" id="KW-1185">Reference proteome</keyword>
<dbReference type="PANTHER" id="PTHR16675:SF237">
    <property type="entry name" value="MHC CLASS I ANTIGEN TRANSCRIPT VARIANT 1-RELATED"/>
    <property type="match status" value="1"/>
</dbReference>
<dbReference type="PANTHER" id="PTHR16675">
    <property type="entry name" value="MHC CLASS I-RELATED"/>
    <property type="match status" value="1"/>
</dbReference>
<gene>
    <name evidence="3" type="ORF">DAT39_018504</name>
</gene>
<evidence type="ECO:0000313" key="3">
    <source>
        <dbReference type="EMBL" id="KAF5891797.1"/>
    </source>
</evidence>
<dbReference type="GO" id="GO:0005615">
    <property type="term" value="C:extracellular space"/>
    <property type="evidence" value="ECO:0007669"/>
    <property type="project" value="TreeGrafter"/>
</dbReference>
<evidence type="ECO:0000256" key="1">
    <source>
        <dbReference type="ARBA" id="ARBA00023180"/>
    </source>
</evidence>
<sequence>THTLHYLYTAVTPGVTDFPEFIAVGLMDGEQFMFYSSDIRTLIIKDWIKKSNSESYWRSETEEMRDNQYTFTHTFTTAMKEFNHSE</sequence>
<dbReference type="InterPro" id="IPR050208">
    <property type="entry name" value="MHC_class-I_related"/>
</dbReference>
<comment type="caution">
    <text evidence="3">The sequence shown here is derived from an EMBL/GenBank/DDBJ whole genome shotgun (WGS) entry which is preliminary data.</text>
</comment>
<evidence type="ECO:0000259" key="2">
    <source>
        <dbReference type="Pfam" id="PF00129"/>
    </source>
</evidence>
<proteinExistence type="predicted"/>
<name>A0A8J4WUT4_CLAMG</name>
<organism evidence="3 4">
    <name type="scientific">Clarias magur</name>
    <name type="common">Asian catfish</name>
    <name type="synonym">Macropteronotus magur</name>
    <dbReference type="NCBI Taxonomy" id="1594786"/>
    <lineage>
        <taxon>Eukaryota</taxon>
        <taxon>Metazoa</taxon>
        <taxon>Chordata</taxon>
        <taxon>Craniata</taxon>
        <taxon>Vertebrata</taxon>
        <taxon>Euteleostomi</taxon>
        <taxon>Actinopterygii</taxon>
        <taxon>Neopterygii</taxon>
        <taxon>Teleostei</taxon>
        <taxon>Ostariophysi</taxon>
        <taxon>Siluriformes</taxon>
        <taxon>Clariidae</taxon>
        <taxon>Clarias</taxon>
    </lineage>
</organism>
<dbReference type="AlphaFoldDB" id="A0A8J4WUT4"/>
<dbReference type="GO" id="GO:0009897">
    <property type="term" value="C:external side of plasma membrane"/>
    <property type="evidence" value="ECO:0007669"/>
    <property type="project" value="TreeGrafter"/>
</dbReference>
<dbReference type="InterPro" id="IPR011161">
    <property type="entry name" value="MHC_I-like_Ag-recog"/>
</dbReference>
<dbReference type="Pfam" id="PF00129">
    <property type="entry name" value="MHC_I"/>
    <property type="match status" value="1"/>
</dbReference>
<evidence type="ECO:0000313" key="4">
    <source>
        <dbReference type="Proteomes" id="UP000727407"/>
    </source>
</evidence>
<feature type="non-terminal residue" evidence="3">
    <location>
        <position position="86"/>
    </location>
</feature>
<feature type="domain" description="MHC class I-like antigen recognition-like" evidence="2">
    <location>
        <begin position="2"/>
        <end position="86"/>
    </location>
</feature>
<accession>A0A8J4WUT4</accession>
<dbReference type="InterPro" id="IPR011162">
    <property type="entry name" value="MHC_I/II-like_Ag-recog"/>
</dbReference>
<dbReference type="GO" id="GO:0006955">
    <property type="term" value="P:immune response"/>
    <property type="evidence" value="ECO:0007669"/>
    <property type="project" value="TreeGrafter"/>
</dbReference>
<dbReference type="SUPFAM" id="SSF54452">
    <property type="entry name" value="MHC antigen-recognition domain"/>
    <property type="match status" value="1"/>
</dbReference>
<protein>
    <submittedName>
        <fullName evidence="3">H-2 class I histocompatibility antigen, Q9 alpha chain-like</fullName>
    </submittedName>
</protein>
<dbReference type="Proteomes" id="UP000727407">
    <property type="component" value="Unassembled WGS sequence"/>
</dbReference>